<dbReference type="Proteomes" id="UP000607653">
    <property type="component" value="Unassembled WGS sequence"/>
</dbReference>
<protein>
    <submittedName>
        <fullName evidence="1">Uncharacterized protein</fullName>
    </submittedName>
</protein>
<organism evidence="1 2">
    <name type="scientific">Nelumbo nucifera</name>
    <name type="common">Sacred lotus</name>
    <dbReference type="NCBI Taxonomy" id="4432"/>
    <lineage>
        <taxon>Eukaryota</taxon>
        <taxon>Viridiplantae</taxon>
        <taxon>Streptophyta</taxon>
        <taxon>Embryophyta</taxon>
        <taxon>Tracheophyta</taxon>
        <taxon>Spermatophyta</taxon>
        <taxon>Magnoliopsida</taxon>
        <taxon>Proteales</taxon>
        <taxon>Nelumbonaceae</taxon>
        <taxon>Nelumbo</taxon>
    </lineage>
</organism>
<sequence>MGDPWLQSQFTQVELRSLNSYRCFVCFLDLAFEPATLATGFCSSEGARASDNQTLAFQDVGAENR</sequence>
<keyword evidence="2" id="KW-1185">Reference proteome</keyword>
<accession>A0A822ZIT8</accession>
<name>A0A822ZIT8_NELNU</name>
<gene>
    <name evidence="1" type="ORF">HUJ06_001615</name>
</gene>
<reference evidence="1 2" key="1">
    <citation type="journal article" date="2020" name="Mol. Biol. Evol.">
        <title>Distinct Expression and Methylation Patterns for Genes with Different Fates following a Single Whole-Genome Duplication in Flowering Plants.</title>
        <authorList>
            <person name="Shi T."/>
            <person name="Rahmani R.S."/>
            <person name="Gugger P.F."/>
            <person name="Wang M."/>
            <person name="Li H."/>
            <person name="Zhang Y."/>
            <person name="Li Z."/>
            <person name="Wang Q."/>
            <person name="Van de Peer Y."/>
            <person name="Marchal K."/>
            <person name="Chen J."/>
        </authorList>
    </citation>
    <scope>NUCLEOTIDE SEQUENCE [LARGE SCALE GENOMIC DNA]</scope>
    <source>
        <tissue evidence="1">Leaf</tissue>
    </source>
</reference>
<evidence type="ECO:0000313" key="2">
    <source>
        <dbReference type="Proteomes" id="UP000607653"/>
    </source>
</evidence>
<dbReference type="AlphaFoldDB" id="A0A822ZIT8"/>
<evidence type="ECO:0000313" key="1">
    <source>
        <dbReference type="EMBL" id="DAD43385.1"/>
    </source>
</evidence>
<comment type="caution">
    <text evidence="1">The sequence shown here is derived from an EMBL/GenBank/DDBJ whole genome shotgun (WGS) entry which is preliminary data.</text>
</comment>
<dbReference type="EMBL" id="DUZY01000006">
    <property type="protein sequence ID" value="DAD43385.1"/>
    <property type="molecule type" value="Genomic_DNA"/>
</dbReference>
<proteinExistence type="predicted"/>